<feature type="compositionally biased region" description="Low complexity" evidence="1">
    <location>
        <begin position="193"/>
        <end position="236"/>
    </location>
</feature>
<feature type="region of interest" description="Disordered" evidence="1">
    <location>
        <begin position="1"/>
        <end position="23"/>
    </location>
</feature>
<dbReference type="InterPro" id="IPR039725">
    <property type="entry name" value="CC2D1A/B"/>
</dbReference>
<evidence type="ECO:0000259" key="2">
    <source>
        <dbReference type="SMART" id="SM00685"/>
    </source>
</evidence>
<dbReference type="PANTHER" id="PTHR13076">
    <property type="entry name" value="COILED-COIL AND C2 DOMAIN-CONTAINING PROTEIN 1-LIKE"/>
    <property type="match status" value="1"/>
</dbReference>
<feature type="compositionally biased region" description="Low complexity" evidence="1">
    <location>
        <begin position="503"/>
        <end position="529"/>
    </location>
</feature>
<dbReference type="AlphaFoldDB" id="A0A8J4PPQ6"/>
<feature type="compositionally biased region" description="Acidic residues" evidence="1">
    <location>
        <begin position="98"/>
        <end position="111"/>
    </location>
</feature>
<accession>A0A8J4PPQ6</accession>
<dbReference type="SMART" id="SM00685">
    <property type="entry name" value="DM14"/>
    <property type="match status" value="1"/>
</dbReference>
<feature type="compositionally biased region" description="Pro residues" evidence="1">
    <location>
        <begin position="66"/>
        <end position="75"/>
    </location>
</feature>
<protein>
    <recommendedName>
        <fullName evidence="2">DM14 domain-containing protein</fullName>
    </recommendedName>
</protein>
<dbReference type="InterPro" id="IPR006608">
    <property type="entry name" value="CC2D1A/B_DM14"/>
</dbReference>
<dbReference type="Pfam" id="PF21528">
    <property type="entry name" value="CC2D1A-B_DM14"/>
    <property type="match status" value="1"/>
</dbReference>
<feature type="region of interest" description="Disordered" evidence="1">
    <location>
        <begin position="502"/>
        <end position="581"/>
    </location>
</feature>
<gene>
    <name evidence="3" type="ORF">CYY_007823</name>
</gene>
<feature type="compositionally biased region" description="Pro residues" evidence="1">
    <location>
        <begin position="540"/>
        <end position="560"/>
    </location>
</feature>
<name>A0A8J4PPQ6_9MYCE</name>
<proteinExistence type="predicted"/>
<reference evidence="3" key="1">
    <citation type="submission" date="2020-01" db="EMBL/GenBank/DDBJ databases">
        <title>Development of genomics and gene disruption for Polysphondylium violaceum indicates a role for the polyketide synthase stlB in stalk morphogenesis.</title>
        <authorList>
            <person name="Narita B."/>
            <person name="Kawabe Y."/>
            <person name="Kin K."/>
            <person name="Saito T."/>
            <person name="Gibbs R."/>
            <person name="Kuspa A."/>
            <person name="Muzny D."/>
            <person name="Queller D."/>
            <person name="Richards S."/>
            <person name="Strassman J."/>
            <person name="Sucgang R."/>
            <person name="Worley K."/>
            <person name="Schaap P."/>
        </authorList>
    </citation>
    <scope>NUCLEOTIDE SEQUENCE</scope>
    <source>
        <strain evidence="3">QSvi11</strain>
    </source>
</reference>
<feature type="region of interest" description="Disordered" evidence="1">
    <location>
        <begin position="176"/>
        <end position="250"/>
    </location>
</feature>
<feature type="region of interest" description="Disordered" evidence="1">
    <location>
        <begin position="37"/>
        <end position="118"/>
    </location>
</feature>
<dbReference type="EMBL" id="AJWJ01000438">
    <property type="protein sequence ID" value="KAF2070867.1"/>
    <property type="molecule type" value="Genomic_DNA"/>
</dbReference>
<dbReference type="GO" id="GO:0001227">
    <property type="term" value="F:DNA-binding transcription repressor activity, RNA polymerase II-specific"/>
    <property type="evidence" value="ECO:0007669"/>
    <property type="project" value="InterPro"/>
</dbReference>
<sequence length="687" mass="76995">MFSSKKKSKGEGDDIPQIDFNQIDSLLNKDIKDDDVELTDADMNDPDLLAQLSQIEAGGPTKPKPKTQPQPPQRQQPPQQSQQPHIQQQMQKTKLKSEDDELRELMDFGDDPNEHSNGDFIDHDLIQKLEERLVAYKKNALAANASGNKQESLQYMKGVKMINSALDELREGIPVDESLIPPPIQMPTTNNIQKQQPVQQQQQQQQTPITTPVKTTPTLSSSSSSATSSSVKSPYSVNTPLSNISSPTTPKISRELIEQEEREQTWELFQDEFEKKAYHLTSEAIRLKNIDKLAALHLLKESKGVKSIIDQIKINREKGMSPPPYHFEEKVTSTEVSNQDLKETDFDVQISGTNNESLKAFGGSDVYITIEYPYPSPEQPSKHQTSTISGSSASFAVGNKFTIERKKTLQRCLEKKKLTLTFYSSRFFMKSVVGKCEIKLMDLLTKCSINEKIPILKEGNKKETGSFVDISIRMKTPLLQKELKTVKERVLILDSPIKSLDEINNISNNSNNSNNSNKDTTTTTTTSNIQPPQINKPVEKPTPTPTPTPTPAPTPTPVPTPATTAKPSEQEEEEEEEEDIDNLDNIVSNNVLESMQENLAREISIQGAKQDLVDKKQAIDIKLMVLETQISSGLLSIEQYVEQIQQAIVNDKKKALEYSSKGQKDKALKLMARIKIMKTELEDAPQE</sequence>
<dbReference type="Gene3D" id="2.60.40.150">
    <property type="entry name" value="C2 domain"/>
    <property type="match status" value="1"/>
</dbReference>
<dbReference type="SUPFAM" id="SSF49562">
    <property type="entry name" value="C2 domain (Calcium/lipid-binding domain, CaLB)"/>
    <property type="match status" value="1"/>
</dbReference>
<feature type="compositionally biased region" description="Acidic residues" evidence="1">
    <location>
        <begin position="570"/>
        <end position="581"/>
    </location>
</feature>
<feature type="compositionally biased region" description="Low complexity" evidence="1">
    <location>
        <begin position="76"/>
        <end position="92"/>
    </location>
</feature>
<dbReference type="PANTHER" id="PTHR13076:SF9">
    <property type="entry name" value="COILED-COIL AND C2 DOMAIN-CONTAINING PROTEIN 1-LIKE"/>
    <property type="match status" value="1"/>
</dbReference>
<evidence type="ECO:0000256" key="1">
    <source>
        <dbReference type="SAM" id="MobiDB-lite"/>
    </source>
</evidence>
<dbReference type="OrthoDB" id="19996at2759"/>
<comment type="caution">
    <text evidence="3">The sequence shown here is derived from an EMBL/GenBank/DDBJ whole genome shotgun (WGS) entry which is preliminary data.</text>
</comment>
<keyword evidence="4" id="KW-1185">Reference proteome</keyword>
<feature type="domain" description="DM14" evidence="2">
    <location>
        <begin position="126"/>
        <end position="184"/>
    </location>
</feature>
<evidence type="ECO:0000313" key="3">
    <source>
        <dbReference type="EMBL" id="KAF2070867.1"/>
    </source>
</evidence>
<evidence type="ECO:0000313" key="4">
    <source>
        <dbReference type="Proteomes" id="UP000695562"/>
    </source>
</evidence>
<dbReference type="InterPro" id="IPR035892">
    <property type="entry name" value="C2_domain_sf"/>
</dbReference>
<dbReference type="Proteomes" id="UP000695562">
    <property type="component" value="Unassembled WGS sequence"/>
</dbReference>
<feature type="compositionally biased region" description="Polar residues" evidence="1">
    <location>
        <begin position="237"/>
        <end position="250"/>
    </location>
</feature>
<organism evidence="3 4">
    <name type="scientific">Polysphondylium violaceum</name>
    <dbReference type="NCBI Taxonomy" id="133409"/>
    <lineage>
        <taxon>Eukaryota</taxon>
        <taxon>Amoebozoa</taxon>
        <taxon>Evosea</taxon>
        <taxon>Eumycetozoa</taxon>
        <taxon>Dictyostelia</taxon>
        <taxon>Dictyosteliales</taxon>
        <taxon>Dictyosteliaceae</taxon>
        <taxon>Polysphondylium</taxon>
    </lineage>
</organism>